<evidence type="ECO:0000313" key="2">
    <source>
        <dbReference type="EMBL" id="CAI0453746.1"/>
    </source>
</evidence>
<keyword evidence="3" id="KW-1185">Reference proteome</keyword>
<dbReference type="EMBL" id="CAMGYJ010000008">
    <property type="protein sequence ID" value="CAI0453746.1"/>
    <property type="molecule type" value="Genomic_DNA"/>
</dbReference>
<evidence type="ECO:0000256" key="1">
    <source>
        <dbReference type="SAM" id="MobiDB-lite"/>
    </source>
</evidence>
<dbReference type="Proteomes" id="UP001154282">
    <property type="component" value="Unassembled WGS sequence"/>
</dbReference>
<accession>A0AAV0N5V5</accession>
<sequence>MKIDGGRGKGARGRGRRKTYRRWTRRRFWVSPTVREGTGKSELRRK</sequence>
<organism evidence="2 3">
    <name type="scientific">Linum tenue</name>
    <dbReference type="NCBI Taxonomy" id="586396"/>
    <lineage>
        <taxon>Eukaryota</taxon>
        <taxon>Viridiplantae</taxon>
        <taxon>Streptophyta</taxon>
        <taxon>Embryophyta</taxon>
        <taxon>Tracheophyta</taxon>
        <taxon>Spermatophyta</taxon>
        <taxon>Magnoliopsida</taxon>
        <taxon>eudicotyledons</taxon>
        <taxon>Gunneridae</taxon>
        <taxon>Pentapetalae</taxon>
        <taxon>rosids</taxon>
        <taxon>fabids</taxon>
        <taxon>Malpighiales</taxon>
        <taxon>Linaceae</taxon>
        <taxon>Linum</taxon>
    </lineage>
</organism>
<reference evidence="2" key="1">
    <citation type="submission" date="2022-08" db="EMBL/GenBank/DDBJ databases">
        <authorList>
            <person name="Gutierrez-Valencia J."/>
        </authorList>
    </citation>
    <scope>NUCLEOTIDE SEQUENCE</scope>
</reference>
<comment type="caution">
    <text evidence="2">The sequence shown here is derived from an EMBL/GenBank/DDBJ whole genome shotgun (WGS) entry which is preliminary data.</text>
</comment>
<feature type="compositionally biased region" description="Basic residues" evidence="1">
    <location>
        <begin position="9"/>
        <end position="24"/>
    </location>
</feature>
<dbReference type="AlphaFoldDB" id="A0AAV0N5V5"/>
<gene>
    <name evidence="2" type="ORF">LITE_LOCUS31715</name>
</gene>
<proteinExistence type="predicted"/>
<feature type="region of interest" description="Disordered" evidence="1">
    <location>
        <begin position="1"/>
        <end position="24"/>
    </location>
</feature>
<name>A0AAV0N5V5_9ROSI</name>
<protein>
    <submittedName>
        <fullName evidence="2">Uncharacterized protein</fullName>
    </submittedName>
</protein>
<evidence type="ECO:0000313" key="3">
    <source>
        <dbReference type="Proteomes" id="UP001154282"/>
    </source>
</evidence>